<feature type="chain" id="PRO_5012007314" evidence="1">
    <location>
        <begin position="24"/>
        <end position="388"/>
    </location>
</feature>
<keyword evidence="3" id="KW-1185">Reference proteome</keyword>
<feature type="signal peptide" evidence="1">
    <location>
        <begin position="1"/>
        <end position="23"/>
    </location>
</feature>
<dbReference type="STRING" id="688867.SAMN05660236_5665"/>
<accession>A0A1T5ML36</accession>
<dbReference type="InterPro" id="IPR011486">
    <property type="entry name" value="BBP2"/>
</dbReference>
<dbReference type="SUPFAM" id="SSF56935">
    <property type="entry name" value="Porins"/>
    <property type="match status" value="1"/>
</dbReference>
<dbReference type="Proteomes" id="UP000190961">
    <property type="component" value="Unassembled WGS sequence"/>
</dbReference>
<evidence type="ECO:0000256" key="1">
    <source>
        <dbReference type="SAM" id="SignalP"/>
    </source>
</evidence>
<proteinExistence type="predicted"/>
<keyword evidence="1" id="KW-0732">Signal</keyword>
<sequence>MKFKKLRTIYIATLMVLSFTAYSQSDSTKTFTLSGSIDTYVHSSFGTRNLYPLDNDGNPSATYAPSTSFADLKGFSLGMVNLIASYQGEKAGFTADVVFGPRGRAAVFGTASGQAIINQMFAYYKLSDAVTLNLGQFNTFVGYEVISPAINFHYSTSYLFSWGPFNHTGLRADFAFGDGGVAKLAIMNPTDVVEFNPVNTYTLGAQIGKTSDAGGIWLNLLYGDQDGTLDDKVDALGTISNGTLFQVDLTTGWNLSETFYLGANTSYQTVGEGERVTVDGVVDRGNDASSFFGVALYPKLTLSETFALGLRAEYFSISKGHLGIIGLDTDGNGSVMEFTLSGNYKAGGFTFIPEVRIDKTSEDSFFKDGEAELKDMMATVNLAAVYKF</sequence>
<protein>
    <submittedName>
        <fullName evidence="2">Putative beta-barrel porin-2, OmpL-like. bbp2</fullName>
    </submittedName>
</protein>
<dbReference type="OrthoDB" id="1114561at2"/>
<gene>
    <name evidence="2" type="ORF">SAMN05660236_5665</name>
</gene>
<name>A0A1T5ML36_9BACT</name>
<dbReference type="AlphaFoldDB" id="A0A1T5ML36"/>
<evidence type="ECO:0000313" key="2">
    <source>
        <dbReference type="EMBL" id="SKC88704.1"/>
    </source>
</evidence>
<dbReference type="EMBL" id="FUZU01000005">
    <property type="protein sequence ID" value="SKC88704.1"/>
    <property type="molecule type" value="Genomic_DNA"/>
</dbReference>
<organism evidence="2 3">
    <name type="scientific">Ohtaekwangia koreensis</name>
    <dbReference type="NCBI Taxonomy" id="688867"/>
    <lineage>
        <taxon>Bacteria</taxon>
        <taxon>Pseudomonadati</taxon>
        <taxon>Bacteroidota</taxon>
        <taxon>Cytophagia</taxon>
        <taxon>Cytophagales</taxon>
        <taxon>Fulvivirgaceae</taxon>
        <taxon>Ohtaekwangia</taxon>
    </lineage>
</organism>
<evidence type="ECO:0000313" key="3">
    <source>
        <dbReference type="Proteomes" id="UP000190961"/>
    </source>
</evidence>
<dbReference type="Pfam" id="PF07642">
    <property type="entry name" value="BBP2"/>
    <property type="match status" value="1"/>
</dbReference>
<reference evidence="2 3" key="1">
    <citation type="submission" date="2017-02" db="EMBL/GenBank/DDBJ databases">
        <authorList>
            <person name="Peterson S.W."/>
        </authorList>
    </citation>
    <scope>NUCLEOTIDE SEQUENCE [LARGE SCALE GENOMIC DNA]</scope>
    <source>
        <strain evidence="2 3">DSM 25262</strain>
    </source>
</reference>